<dbReference type="Pfam" id="PF04984">
    <property type="entry name" value="Phage_sheath_1"/>
    <property type="match status" value="1"/>
</dbReference>
<name>A0A7X0RT34_9BACL</name>
<dbReference type="InterPro" id="IPR020287">
    <property type="entry name" value="Tail_sheath_C"/>
</dbReference>
<dbReference type="Pfam" id="PF17481">
    <property type="entry name" value="Phage_sheath_domII"/>
    <property type="match status" value="1"/>
</dbReference>
<evidence type="ECO:0000313" key="5">
    <source>
        <dbReference type="EMBL" id="MBB6673018.1"/>
    </source>
</evidence>
<dbReference type="Gene3D" id="3.30.1490.450">
    <property type="match status" value="1"/>
</dbReference>
<dbReference type="Proteomes" id="UP000547209">
    <property type="component" value="Unassembled WGS sequence"/>
</dbReference>
<comment type="similarity">
    <text evidence="1">Belongs to the myoviridae tail sheath protein family.</text>
</comment>
<dbReference type="AlphaFoldDB" id="A0A7X0RT34"/>
<dbReference type="Gene3D" id="2.60.40.4290">
    <property type="match status" value="1"/>
</dbReference>
<keyword evidence="6" id="KW-1185">Reference proteome</keyword>
<comment type="caution">
    <text evidence="5">The sequence shown here is derived from an EMBL/GenBank/DDBJ whole genome shotgun (WGS) entry which is preliminary data.</text>
</comment>
<evidence type="ECO:0000259" key="4">
    <source>
        <dbReference type="Pfam" id="PF17482"/>
    </source>
</evidence>
<organism evidence="5 6">
    <name type="scientific">Cohnella nanjingensis</name>
    <dbReference type="NCBI Taxonomy" id="1387779"/>
    <lineage>
        <taxon>Bacteria</taxon>
        <taxon>Bacillati</taxon>
        <taxon>Bacillota</taxon>
        <taxon>Bacilli</taxon>
        <taxon>Bacillales</taxon>
        <taxon>Paenibacillaceae</taxon>
        <taxon>Cohnella</taxon>
    </lineage>
</organism>
<dbReference type="Gene3D" id="3.40.50.11790">
    <property type="match status" value="1"/>
</dbReference>
<dbReference type="EMBL" id="JACJVP010000032">
    <property type="protein sequence ID" value="MBB6673018.1"/>
    <property type="molecule type" value="Genomic_DNA"/>
</dbReference>
<reference evidence="5 6" key="1">
    <citation type="submission" date="2020-08" db="EMBL/GenBank/DDBJ databases">
        <title>Cohnella phylogeny.</title>
        <authorList>
            <person name="Dunlap C."/>
        </authorList>
    </citation>
    <scope>NUCLEOTIDE SEQUENCE [LARGE SCALE GENOMIC DNA]</scope>
    <source>
        <strain evidence="5 6">DSM 28246</strain>
    </source>
</reference>
<proteinExistence type="inferred from homology"/>
<feature type="domain" description="Tail sheath protein subtilisin-like" evidence="2">
    <location>
        <begin position="211"/>
        <end position="373"/>
    </location>
</feature>
<protein>
    <submittedName>
        <fullName evidence="5">Phage tail sheath family protein</fullName>
    </submittedName>
</protein>
<feature type="domain" description="Tail sheath protein C-terminal" evidence="4">
    <location>
        <begin position="381"/>
        <end position="488"/>
    </location>
</feature>
<accession>A0A7X0RT34</accession>
<evidence type="ECO:0000256" key="1">
    <source>
        <dbReference type="ARBA" id="ARBA00008005"/>
    </source>
</evidence>
<evidence type="ECO:0000313" key="6">
    <source>
        <dbReference type="Proteomes" id="UP000547209"/>
    </source>
</evidence>
<dbReference type="InterPro" id="IPR035326">
    <property type="entry name" value="Beta_sandwich_Seath"/>
</dbReference>
<evidence type="ECO:0000259" key="2">
    <source>
        <dbReference type="Pfam" id="PF04984"/>
    </source>
</evidence>
<evidence type="ECO:0000259" key="3">
    <source>
        <dbReference type="Pfam" id="PF17481"/>
    </source>
</evidence>
<dbReference type="InterPro" id="IPR035089">
    <property type="entry name" value="Phage_sheath_subtilisin"/>
</dbReference>
<dbReference type="Pfam" id="PF17482">
    <property type="entry name" value="Phage_sheath_1C"/>
    <property type="match status" value="1"/>
</dbReference>
<dbReference type="RefSeq" id="WP_185670863.1">
    <property type="nucleotide sequence ID" value="NZ_JACJVP010000032.1"/>
</dbReference>
<feature type="domain" description="Phage tail sheath protein-like beta-sandwich" evidence="3">
    <location>
        <begin position="108"/>
        <end position="206"/>
    </location>
</feature>
<sequence length="489" mass="51122">MAGGTWSPTDMPILPGFFLNFKAAALAAIGPGARGVVVVPVKAHWGPVKSFVEIVSEVDIANRFTDDESSGATAYTTLRLALLGGAKKVLAYRIADSSAAKAFKVLQDTTATPVDALRIEALHPGARANAFRLVVQPNLVDSTKKDIKLYEDTTLLRTFTFASGTVQAAVDAINGDAANQWITAIKLADGNGTLANQAGAILSAGASGISGIVNADYTAALSAFETQQFNVLALDGISDPALQASVVAWVARVRNEGKLIQAVLGGSEADDKASDAVSKATARSASFNHEGIINVGTGGVLAGVSYSSAQTSAYVAGLAAGTPLSSSTTYAPSPFSDITRRWSRSEQEQATKGGVFLHIHDGRQVKVLKGINSLVTLRAGQNTSFKKIRAISVMDAINTDLLQAAEDNYLGKVNNTAEGRLALISAMKAYMLTLAQGGVIEATGYDVMLDPAYHSTAPTGAALPDQVFLKWTARLTDVMEQILGTFIVQ</sequence>
<dbReference type="Gene3D" id="3.30.1370.220">
    <property type="match status" value="1"/>
</dbReference>
<dbReference type="Gene3D" id="3.30.360.90">
    <property type="match status" value="1"/>
</dbReference>
<gene>
    <name evidence="5" type="ORF">H7C19_20255</name>
</gene>